<gene>
    <name evidence="2" type="ordered locus">Acid_7690</name>
</gene>
<dbReference type="InParanoid" id="Q01P31"/>
<name>Q01P31_SOLUE</name>
<dbReference type="GO" id="GO:0016989">
    <property type="term" value="F:sigma factor antagonist activity"/>
    <property type="evidence" value="ECO:0007669"/>
    <property type="project" value="TreeGrafter"/>
</dbReference>
<evidence type="ECO:0000313" key="2">
    <source>
        <dbReference type="EMBL" id="ABJ88589.1"/>
    </source>
</evidence>
<evidence type="ECO:0000259" key="1">
    <source>
        <dbReference type="Pfam" id="PF04773"/>
    </source>
</evidence>
<reference evidence="2" key="1">
    <citation type="submission" date="2006-10" db="EMBL/GenBank/DDBJ databases">
        <title>Complete sequence of Solibacter usitatus Ellin6076.</title>
        <authorList>
            <consortium name="US DOE Joint Genome Institute"/>
            <person name="Copeland A."/>
            <person name="Lucas S."/>
            <person name="Lapidus A."/>
            <person name="Barry K."/>
            <person name="Detter J.C."/>
            <person name="Glavina del Rio T."/>
            <person name="Hammon N."/>
            <person name="Israni S."/>
            <person name="Dalin E."/>
            <person name="Tice H."/>
            <person name="Pitluck S."/>
            <person name="Thompson L.S."/>
            <person name="Brettin T."/>
            <person name="Bruce D."/>
            <person name="Han C."/>
            <person name="Tapia R."/>
            <person name="Gilna P."/>
            <person name="Schmutz J."/>
            <person name="Larimer F."/>
            <person name="Land M."/>
            <person name="Hauser L."/>
            <person name="Kyrpides N."/>
            <person name="Mikhailova N."/>
            <person name="Janssen P.H."/>
            <person name="Kuske C.R."/>
            <person name="Richardson P."/>
        </authorList>
    </citation>
    <scope>NUCLEOTIDE SEQUENCE</scope>
    <source>
        <strain evidence="2">Ellin6076</strain>
    </source>
</reference>
<dbReference type="InterPro" id="IPR006860">
    <property type="entry name" value="FecR"/>
</dbReference>
<proteinExistence type="predicted"/>
<dbReference type="PANTHER" id="PTHR30273">
    <property type="entry name" value="PERIPLASMIC SIGNAL SENSOR AND SIGMA FACTOR ACTIVATOR FECR-RELATED"/>
    <property type="match status" value="1"/>
</dbReference>
<dbReference type="Gene3D" id="2.60.120.1440">
    <property type="match status" value="1"/>
</dbReference>
<dbReference type="OrthoDB" id="98677at2"/>
<organism evidence="2">
    <name type="scientific">Solibacter usitatus (strain Ellin6076)</name>
    <dbReference type="NCBI Taxonomy" id="234267"/>
    <lineage>
        <taxon>Bacteria</taxon>
        <taxon>Pseudomonadati</taxon>
        <taxon>Acidobacteriota</taxon>
        <taxon>Terriglobia</taxon>
        <taxon>Bryobacterales</taxon>
        <taxon>Solibacteraceae</taxon>
        <taxon>Candidatus Solibacter</taxon>
    </lineage>
</organism>
<dbReference type="HOGENOM" id="CLU_340940_0_0_0"/>
<dbReference type="KEGG" id="sus:Acid_7690"/>
<dbReference type="PANTHER" id="PTHR30273:SF2">
    <property type="entry name" value="PROTEIN FECR"/>
    <property type="match status" value="1"/>
</dbReference>
<dbReference type="AlphaFoldDB" id="Q01P31"/>
<sequence>MSSEYNPMEPVLDPALEQAMSEITDETIDSAVIEAAAARVWANVVAQAAEAAHVPLRTCEDFRAQIAEFKAGRLPEARAMLVKDHLHECVACRRVYEGRVVAMPAQAAPRKVNYTARWAVAAAVVAAAGLSVWVAYDQFGNRTGNAIVQTVNGTLYEILPTGITVLAAGQPLPDGVEIRTAKDSDAMLQLKDGSIVELRERSGFSTTQTASDLTLRLERGSVIVQAAKRKIGHLYVATSDCRVAVTGTVFSVTSGVKGSRVSVVEGEVHVTQDNTEKVLHPGDQSVTSTNLEPVSVKDDIAWSRNRDKLVLQLENLRAGLAQIQLPQLRYASKLIGQLPASTVFFASIPNLTDYLGQTQVVFRQKMAESPELSGWWKGHGANVEPMLDKLRAASEYLGDEIVVTGFTGSNDRMQMPVFFAEVKKPGFAAFLKQQGLPLASEQRAGMVAFGPAPAVTDFVAHLDRTAGSFVGTPFYSRIMESYKNGAGLLLCADVAGMGQKPMIAGVRYFIAEEKQVGKEMEARASVGFDGPRSGMAAWLANPAPMGALDYVSPEATIVTGFVVKSPTTIVNELLTVQQRSPAAAEKALADAQIQTGIDIRKDLADALGGEFSLSLDGAAIPVPSWKLVTEVYDPVRIEATIEKFVEAYNRETVKAGGKALRTAQETVEGRKYYMIAGADGSPLTEAHYTFVDGYMIAGPTRALVSRALQVKASGTSITHSAAFIALLPRDHYNNFSAVIYQNLGTTLAPIISMFGGMIPQGRGGAQAGNMLQGLSNMKSTLIAAYGEPDRISVATSGNLMGLSVNNLITGNLQNAIPFTQFMGTPRRAPAFK</sequence>
<dbReference type="Pfam" id="PF04773">
    <property type="entry name" value="FecR"/>
    <property type="match status" value="1"/>
</dbReference>
<protein>
    <submittedName>
        <fullName evidence="2">Putative FecR</fullName>
    </submittedName>
</protein>
<accession>Q01P31</accession>
<dbReference type="eggNOG" id="COG3712">
    <property type="taxonomic scope" value="Bacteria"/>
</dbReference>
<dbReference type="EMBL" id="CP000473">
    <property type="protein sequence ID" value="ABJ88589.1"/>
    <property type="molecule type" value="Genomic_DNA"/>
</dbReference>
<dbReference type="InterPro" id="IPR012373">
    <property type="entry name" value="Ferrdict_sens_TM"/>
</dbReference>
<dbReference type="STRING" id="234267.Acid_7690"/>
<feature type="domain" description="FecR protein" evidence="1">
    <location>
        <begin position="177"/>
        <end position="268"/>
    </location>
</feature>